<feature type="domain" description="XdhC- CoxI" evidence="1">
    <location>
        <begin position="17"/>
        <end position="82"/>
    </location>
</feature>
<reference evidence="3 4" key="1">
    <citation type="submission" date="2020-08" db="EMBL/GenBank/DDBJ databases">
        <title>Polaribacter sp. L12M9 isolated from gut of the Korean scallop.</title>
        <authorList>
            <person name="Jeong Y.S."/>
        </authorList>
    </citation>
    <scope>NUCLEOTIDE SEQUENCE [LARGE SCALE GENOMIC DNA]</scope>
    <source>
        <strain evidence="3 4">L12M9</strain>
    </source>
</reference>
<protein>
    <submittedName>
        <fullName evidence="3">XdhC family protein</fullName>
    </submittedName>
</protein>
<dbReference type="PANTHER" id="PTHR30388">
    <property type="entry name" value="ALDEHYDE OXIDOREDUCTASE MOLYBDENUM COFACTOR ASSEMBLY PROTEIN"/>
    <property type="match status" value="1"/>
</dbReference>
<dbReference type="InterPro" id="IPR027051">
    <property type="entry name" value="XdhC_Rossmann_dom"/>
</dbReference>
<dbReference type="Pfam" id="PF02625">
    <property type="entry name" value="XdhC_CoxI"/>
    <property type="match status" value="1"/>
</dbReference>
<feature type="domain" description="XdhC Rossmann" evidence="2">
    <location>
        <begin position="175"/>
        <end position="318"/>
    </location>
</feature>
<dbReference type="KEGG" id="ppec:H9W90_10595"/>
<dbReference type="InterPro" id="IPR052698">
    <property type="entry name" value="MoCofactor_Util/Proc"/>
</dbReference>
<keyword evidence="4" id="KW-1185">Reference proteome</keyword>
<dbReference type="Proteomes" id="UP000515808">
    <property type="component" value="Chromosome"/>
</dbReference>
<sequence>MIHEIHEIIQQAIISQEKGLKNVLASVVHLEGSSYRKPGVRMLISEDLSSVGAVSGGCVEKEIIHRAKSVFSNKKAKIITYDGRYRLGCEGVLYILIEPFSISKLFLNEFLNAKKNRETIKIDSIFLKKDETFGNFGSYVTFKNKRQFTFNDSFDFQIKNEAITFTKTLQPAFKLIIIGGEHDAVKLCKIASNLGWEIDVVTSIKDPKNKADFPGANSVIGETPETIQFKNISTNSAVVIMNHSYVQDLKYVINLSKHNPKYIGILGAPNRRERLFNELFELVPDLSEDFLDLIYTPAGLHIGAQTPEEIAVSIVAEILSVVRKKEPFSLRNLNGKINN</sequence>
<name>A0A7G9L7P5_9FLAO</name>
<evidence type="ECO:0000259" key="2">
    <source>
        <dbReference type="Pfam" id="PF13478"/>
    </source>
</evidence>
<dbReference type="EMBL" id="CP060695">
    <property type="protein sequence ID" value="QNM84644.1"/>
    <property type="molecule type" value="Genomic_DNA"/>
</dbReference>
<evidence type="ECO:0000259" key="1">
    <source>
        <dbReference type="Pfam" id="PF02625"/>
    </source>
</evidence>
<dbReference type="Gene3D" id="3.40.50.720">
    <property type="entry name" value="NAD(P)-binding Rossmann-like Domain"/>
    <property type="match status" value="1"/>
</dbReference>
<gene>
    <name evidence="3" type="ORF">H9W90_10595</name>
</gene>
<evidence type="ECO:0000313" key="3">
    <source>
        <dbReference type="EMBL" id="QNM84644.1"/>
    </source>
</evidence>
<dbReference type="RefSeq" id="WP_187481568.1">
    <property type="nucleotide sequence ID" value="NZ_CP060695.1"/>
</dbReference>
<evidence type="ECO:0000313" key="4">
    <source>
        <dbReference type="Proteomes" id="UP000515808"/>
    </source>
</evidence>
<dbReference type="AlphaFoldDB" id="A0A7G9L7P5"/>
<organism evidence="3 4">
    <name type="scientific">Polaribacter pectinis</name>
    <dbReference type="NCBI Taxonomy" id="2738844"/>
    <lineage>
        <taxon>Bacteria</taxon>
        <taxon>Pseudomonadati</taxon>
        <taxon>Bacteroidota</taxon>
        <taxon>Flavobacteriia</taxon>
        <taxon>Flavobacteriales</taxon>
        <taxon>Flavobacteriaceae</taxon>
    </lineage>
</organism>
<proteinExistence type="predicted"/>
<dbReference type="Pfam" id="PF13478">
    <property type="entry name" value="XdhC_C"/>
    <property type="match status" value="1"/>
</dbReference>
<accession>A0A7G9L7P5</accession>
<dbReference type="InterPro" id="IPR003777">
    <property type="entry name" value="XdhC_CoxI"/>
</dbReference>
<dbReference type="PANTHER" id="PTHR30388:SF6">
    <property type="entry name" value="XANTHINE DEHYDROGENASE SUBUNIT A-RELATED"/>
    <property type="match status" value="1"/>
</dbReference>